<organism evidence="1 2">
    <name type="scientific">Symmachiella macrocystis</name>
    <dbReference type="NCBI Taxonomy" id="2527985"/>
    <lineage>
        <taxon>Bacteria</taxon>
        <taxon>Pseudomonadati</taxon>
        <taxon>Planctomycetota</taxon>
        <taxon>Planctomycetia</taxon>
        <taxon>Planctomycetales</taxon>
        <taxon>Planctomycetaceae</taxon>
        <taxon>Symmachiella</taxon>
    </lineage>
</organism>
<reference evidence="1 2" key="1">
    <citation type="submission" date="2019-02" db="EMBL/GenBank/DDBJ databases">
        <title>Deep-cultivation of Planctomycetes and their phenomic and genomic characterization uncovers novel biology.</title>
        <authorList>
            <person name="Wiegand S."/>
            <person name="Jogler M."/>
            <person name="Boedeker C."/>
            <person name="Pinto D."/>
            <person name="Vollmers J."/>
            <person name="Rivas-Marin E."/>
            <person name="Kohn T."/>
            <person name="Peeters S.H."/>
            <person name="Heuer A."/>
            <person name="Rast P."/>
            <person name="Oberbeckmann S."/>
            <person name="Bunk B."/>
            <person name="Jeske O."/>
            <person name="Meyerdierks A."/>
            <person name="Storesund J.E."/>
            <person name="Kallscheuer N."/>
            <person name="Luecker S."/>
            <person name="Lage O.M."/>
            <person name="Pohl T."/>
            <person name="Merkel B.J."/>
            <person name="Hornburger P."/>
            <person name="Mueller R.-W."/>
            <person name="Bruemmer F."/>
            <person name="Labrenz M."/>
            <person name="Spormann A.M."/>
            <person name="Op Den Camp H."/>
            <person name="Overmann J."/>
            <person name="Amann R."/>
            <person name="Jetten M.S.M."/>
            <person name="Mascher T."/>
            <person name="Medema M.H."/>
            <person name="Devos D.P."/>
            <person name="Kaster A.-K."/>
            <person name="Ovreas L."/>
            <person name="Rohde M."/>
            <person name="Galperin M.Y."/>
            <person name="Jogler C."/>
        </authorList>
    </citation>
    <scope>NUCLEOTIDE SEQUENCE [LARGE SCALE GENOMIC DNA]</scope>
    <source>
        <strain evidence="1 2">CA54</strain>
    </source>
</reference>
<sequence>MSAPPFVIIQRIRSEWTKESRGGEGARRRNAVPQALPLPESCFTDRFAHQTVRFLEREEFRRPERDSIAIGDSWTDMACSDLEITVVTEGLQVRLVTDARNAASGDVQTFRAFTLVPGTWGQLIYNARYVHVYTGIWTYERSVLNIGYLKAVQPKRFTSSSPNETFSRMLRLH</sequence>
<dbReference type="OrthoDB" id="5521833at2"/>
<name>A0A5C6BHV6_9PLAN</name>
<dbReference type="RefSeq" id="WP_146368927.1">
    <property type="nucleotide sequence ID" value="NZ_SJPP01000001.1"/>
</dbReference>
<protein>
    <submittedName>
        <fullName evidence="1">Uncharacterized protein</fullName>
    </submittedName>
</protein>
<accession>A0A5C6BHV6</accession>
<evidence type="ECO:0000313" key="1">
    <source>
        <dbReference type="EMBL" id="TWU11302.1"/>
    </source>
</evidence>
<keyword evidence="2" id="KW-1185">Reference proteome</keyword>
<proteinExistence type="predicted"/>
<comment type="caution">
    <text evidence="1">The sequence shown here is derived from an EMBL/GenBank/DDBJ whole genome shotgun (WGS) entry which is preliminary data.</text>
</comment>
<dbReference type="EMBL" id="SJPP01000001">
    <property type="protein sequence ID" value="TWU11302.1"/>
    <property type="molecule type" value="Genomic_DNA"/>
</dbReference>
<evidence type="ECO:0000313" key="2">
    <source>
        <dbReference type="Proteomes" id="UP000320735"/>
    </source>
</evidence>
<dbReference type="AlphaFoldDB" id="A0A5C6BHV6"/>
<dbReference type="Proteomes" id="UP000320735">
    <property type="component" value="Unassembled WGS sequence"/>
</dbReference>
<gene>
    <name evidence="1" type="ORF">CA54_01070</name>
</gene>